<dbReference type="PROSITE" id="PS50256">
    <property type="entry name" value="PIR_REPEAT_2"/>
    <property type="match status" value="1"/>
</dbReference>
<name>A0A448YNK9_BRENA</name>
<comment type="subcellular location">
    <subcellularLocation>
        <location evidence="1">Cell envelope</location>
    </subcellularLocation>
</comment>
<dbReference type="EMBL" id="CAACVR010000023">
    <property type="protein sequence ID" value="VEU22481.1"/>
    <property type="molecule type" value="Genomic_DNA"/>
</dbReference>
<dbReference type="InterPro" id="IPR000420">
    <property type="entry name" value="Yeast_PIR_rpt"/>
</dbReference>
<accession>A0A448YNK9</accession>
<sequence length="90" mass="8685">MQFSIVLAALATAVSADVASQIGDGQVQVPASSAPAGETTVSVEETLTTTYCPETATTANNATVAPFEGAGNTAFVGAGLAGAAALALLL</sequence>
<evidence type="ECO:0000256" key="3">
    <source>
        <dbReference type="SAM" id="SignalP"/>
    </source>
</evidence>
<dbReference type="AlphaFoldDB" id="A0A448YNK9"/>
<gene>
    <name evidence="4" type="ORF">BRENAR_LOCUS3212</name>
</gene>
<proteinExistence type="predicted"/>
<feature type="signal peptide" evidence="3">
    <location>
        <begin position="1"/>
        <end position="16"/>
    </location>
</feature>
<feature type="chain" id="PRO_5019040811" evidence="3">
    <location>
        <begin position="17"/>
        <end position="90"/>
    </location>
</feature>
<keyword evidence="2 3" id="KW-0732">Signal</keyword>
<keyword evidence="5" id="KW-1185">Reference proteome</keyword>
<evidence type="ECO:0000256" key="2">
    <source>
        <dbReference type="ARBA" id="ARBA00022729"/>
    </source>
</evidence>
<dbReference type="InParanoid" id="A0A448YNK9"/>
<evidence type="ECO:0000313" key="4">
    <source>
        <dbReference type="EMBL" id="VEU22481.1"/>
    </source>
</evidence>
<dbReference type="Proteomes" id="UP000290900">
    <property type="component" value="Unassembled WGS sequence"/>
</dbReference>
<reference evidence="4 5" key="1">
    <citation type="submission" date="2018-12" db="EMBL/GenBank/DDBJ databases">
        <authorList>
            <person name="Tiukova I."/>
            <person name="Dainat J."/>
        </authorList>
    </citation>
    <scope>NUCLEOTIDE SEQUENCE [LARGE SCALE GENOMIC DNA]</scope>
</reference>
<protein>
    <submittedName>
        <fullName evidence="4">DEKNAAC103599</fullName>
    </submittedName>
</protein>
<dbReference type="Pfam" id="PF00399">
    <property type="entry name" value="PIR"/>
    <property type="match status" value="1"/>
</dbReference>
<dbReference type="GO" id="GO:0005199">
    <property type="term" value="F:structural constituent of cell wall"/>
    <property type="evidence" value="ECO:0007669"/>
    <property type="project" value="InterPro"/>
</dbReference>
<evidence type="ECO:0000256" key="1">
    <source>
        <dbReference type="ARBA" id="ARBA00004196"/>
    </source>
</evidence>
<organism evidence="4 5">
    <name type="scientific">Brettanomyces naardenensis</name>
    <name type="common">Yeast</name>
    <dbReference type="NCBI Taxonomy" id="13370"/>
    <lineage>
        <taxon>Eukaryota</taxon>
        <taxon>Fungi</taxon>
        <taxon>Dikarya</taxon>
        <taxon>Ascomycota</taxon>
        <taxon>Saccharomycotina</taxon>
        <taxon>Pichiomycetes</taxon>
        <taxon>Pichiales</taxon>
        <taxon>Pichiaceae</taxon>
        <taxon>Brettanomyces</taxon>
    </lineage>
</organism>
<evidence type="ECO:0000313" key="5">
    <source>
        <dbReference type="Proteomes" id="UP000290900"/>
    </source>
</evidence>